<feature type="binding site" evidence="12">
    <location>
        <begin position="366"/>
        <end position="369"/>
    </location>
    <ligand>
        <name>ATP</name>
        <dbReference type="ChEBI" id="CHEBI:30616"/>
    </ligand>
</feature>
<dbReference type="HAMAP" id="MF_00176">
    <property type="entry name" value="Ser_tRNA_synth_type1"/>
    <property type="match status" value="1"/>
</dbReference>
<evidence type="ECO:0000256" key="4">
    <source>
        <dbReference type="ARBA" id="ARBA00022490"/>
    </source>
</evidence>
<dbReference type="InterPro" id="IPR033729">
    <property type="entry name" value="SerRS_core"/>
</dbReference>
<dbReference type="Gene3D" id="3.30.930.10">
    <property type="entry name" value="Bira Bifunctional Protein, Domain 2"/>
    <property type="match status" value="1"/>
</dbReference>
<gene>
    <name evidence="12 15" type="primary">serS</name>
    <name evidence="15" type="ORF">LQG66_06265</name>
</gene>
<keyword evidence="9 12" id="KW-0030">Aminoacyl-tRNA synthetase</keyword>
<comment type="caution">
    <text evidence="12">Lacks conserved residue(s) required for the propagation of feature annotation.</text>
</comment>
<feature type="binding site" evidence="12">
    <location>
        <begin position="245"/>
        <end position="247"/>
    </location>
    <ligand>
        <name>L-serine</name>
        <dbReference type="ChEBI" id="CHEBI:33384"/>
    </ligand>
</feature>
<evidence type="ECO:0000256" key="7">
    <source>
        <dbReference type="ARBA" id="ARBA00022840"/>
    </source>
</evidence>
<evidence type="ECO:0000256" key="10">
    <source>
        <dbReference type="ARBA" id="ARBA00047929"/>
    </source>
</evidence>
<comment type="catalytic activity">
    <reaction evidence="10 12">
        <text>tRNA(Sec) + L-serine + ATP = L-seryl-tRNA(Sec) + AMP + diphosphate + H(+)</text>
        <dbReference type="Rhea" id="RHEA:42580"/>
        <dbReference type="Rhea" id="RHEA-COMP:9742"/>
        <dbReference type="Rhea" id="RHEA-COMP:10128"/>
        <dbReference type="ChEBI" id="CHEBI:15378"/>
        <dbReference type="ChEBI" id="CHEBI:30616"/>
        <dbReference type="ChEBI" id="CHEBI:33019"/>
        <dbReference type="ChEBI" id="CHEBI:33384"/>
        <dbReference type="ChEBI" id="CHEBI:78442"/>
        <dbReference type="ChEBI" id="CHEBI:78533"/>
        <dbReference type="ChEBI" id="CHEBI:456215"/>
        <dbReference type="EC" id="6.1.1.11"/>
    </reaction>
</comment>
<dbReference type="GO" id="GO:0004828">
    <property type="term" value="F:serine-tRNA ligase activity"/>
    <property type="evidence" value="ECO:0007669"/>
    <property type="project" value="UniProtKB-EC"/>
</dbReference>
<evidence type="ECO:0000256" key="9">
    <source>
        <dbReference type="ARBA" id="ARBA00023146"/>
    </source>
</evidence>
<dbReference type="InterPro" id="IPR002317">
    <property type="entry name" value="Ser-tRNA-ligase_type_1"/>
</dbReference>
<dbReference type="PIRSF" id="PIRSF001529">
    <property type="entry name" value="Ser-tRNA-synth_IIa"/>
    <property type="match status" value="1"/>
</dbReference>
<feature type="coiled-coil region" evidence="13">
    <location>
        <begin position="44"/>
        <end position="97"/>
    </location>
</feature>
<evidence type="ECO:0000256" key="13">
    <source>
        <dbReference type="SAM" id="Coils"/>
    </source>
</evidence>
<dbReference type="InterPro" id="IPR045864">
    <property type="entry name" value="aa-tRNA-synth_II/BPL/LPL"/>
</dbReference>
<evidence type="ECO:0000256" key="6">
    <source>
        <dbReference type="ARBA" id="ARBA00022741"/>
    </source>
</evidence>
<keyword evidence="4 12" id="KW-0963">Cytoplasm</keyword>
<keyword evidence="8 12" id="KW-0648">Protein biosynthesis</keyword>
<feature type="binding site" evidence="12">
    <location>
        <begin position="276"/>
        <end position="278"/>
    </location>
    <ligand>
        <name>ATP</name>
        <dbReference type="ChEBI" id="CHEBI:30616"/>
    </ligand>
</feature>
<dbReference type="InterPro" id="IPR002314">
    <property type="entry name" value="aa-tRNA-synt_IIb"/>
</dbReference>
<dbReference type="PANTHER" id="PTHR43697:SF1">
    <property type="entry name" value="SERINE--TRNA LIGASE"/>
    <property type="match status" value="1"/>
</dbReference>
<proteinExistence type="inferred from homology"/>
<dbReference type="PRINTS" id="PR00981">
    <property type="entry name" value="TRNASYNTHSER"/>
</dbReference>
<keyword evidence="5 12" id="KW-0436">Ligase</keyword>
<dbReference type="CDD" id="cd00770">
    <property type="entry name" value="SerRS_core"/>
    <property type="match status" value="1"/>
</dbReference>
<keyword evidence="6 12" id="KW-0547">Nucleotide-binding</keyword>
<evidence type="ECO:0000256" key="8">
    <source>
        <dbReference type="ARBA" id="ARBA00022917"/>
    </source>
</evidence>
<dbReference type="InterPro" id="IPR006195">
    <property type="entry name" value="aa-tRNA-synth_II"/>
</dbReference>
<dbReference type="Pfam" id="PF02403">
    <property type="entry name" value="Seryl_tRNA_N"/>
    <property type="match status" value="1"/>
</dbReference>
<evidence type="ECO:0000256" key="5">
    <source>
        <dbReference type="ARBA" id="ARBA00022598"/>
    </source>
</evidence>
<feature type="binding site" evidence="12">
    <location>
        <position position="401"/>
    </location>
    <ligand>
        <name>L-serine</name>
        <dbReference type="ChEBI" id="CHEBI:33384"/>
    </ligand>
</feature>
<name>A0ABY3RGX2_9BRAD</name>
<dbReference type="Proteomes" id="UP001431010">
    <property type="component" value="Chromosome"/>
</dbReference>
<evidence type="ECO:0000256" key="3">
    <source>
        <dbReference type="ARBA" id="ARBA00010728"/>
    </source>
</evidence>
<dbReference type="InterPro" id="IPR010978">
    <property type="entry name" value="tRNA-bd_arm"/>
</dbReference>
<dbReference type="EMBL" id="CP088156">
    <property type="protein sequence ID" value="UFZ05909.1"/>
    <property type="molecule type" value="Genomic_DNA"/>
</dbReference>
<sequence>MHDIRSIRDNPQGFDAALTRRGLSPQSSQLLAIDERRRAAILASEQAQARRNAASKEIGEAKKAKDDARASALMEEVAKLKTTMPELEAAAKQADDELARELSAIPNLPLDEVPDGKDEHDNVERHVFGARRNYAFAPKPHDDLGAGLGTMDFESAAKLSGARFVVLKKGLARLERALGQFMLDLHTTEHGYTEINPPLLVRNEVMFGTGQLPKFEDDQFWAVKGELIAAPDERLKTERLGLIPTAEVALTNLVRESIVDDKELPMRLTALTPCFRAEAGAAGRDTRGMIRQHQFTKVELVSITTPETSKDEHERMLACAEEVLRRLDLHYRVITLCTGDMGFSSQKTYDIEVWMPGQGDGGAFREISSCSVCGDFQARRMNARYRGSDGKPRFVHTLNGSGTAVGRALIAVMETYQQADGSIAVPDVLQPYMGGLKLVAAEP</sequence>
<evidence type="ECO:0000256" key="12">
    <source>
        <dbReference type="HAMAP-Rule" id="MF_00176"/>
    </source>
</evidence>
<feature type="domain" description="Aminoacyl-transfer RNA synthetases class-II family profile" evidence="14">
    <location>
        <begin position="173"/>
        <end position="426"/>
    </location>
</feature>
<keyword evidence="16" id="KW-1185">Reference proteome</keyword>
<comment type="similarity">
    <text evidence="3 12">Belongs to the class-II aminoacyl-tRNA synthetase family. Type-1 seryl-tRNA synthetase subfamily.</text>
</comment>
<dbReference type="Pfam" id="PF00587">
    <property type="entry name" value="tRNA-synt_2b"/>
    <property type="match status" value="1"/>
</dbReference>
<comment type="subunit">
    <text evidence="12">Homodimer. The tRNA molecule binds across the dimer.</text>
</comment>
<dbReference type="InterPro" id="IPR015866">
    <property type="entry name" value="Ser-tRNA-synth_1_N"/>
</dbReference>
<comment type="function">
    <text evidence="12">Catalyzes the attachment of serine to tRNA(Ser). Is also able to aminoacylate tRNA(Sec) with serine, to form the misacylated tRNA L-seryl-tRNA(Sec), which will be further converted into selenocysteinyl-tRNA(Sec).</text>
</comment>
<evidence type="ECO:0000256" key="2">
    <source>
        <dbReference type="ARBA" id="ARBA00005045"/>
    </source>
</evidence>
<keyword evidence="13" id="KW-0175">Coiled coil</keyword>
<keyword evidence="7 12" id="KW-0067">ATP-binding</keyword>
<protein>
    <recommendedName>
        <fullName evidence="12">Serine--tRNA ligase</fullName>
        <ecNumber evidence="12">6.1.1.11</ecNumber>
    </recommendedName>
    <alternativeName>
        <fullName evidence="12">Seryl-tRNA synthetase</fullName>
        <shortName evidence="12">SerRS</shortName>
    </alternativeName>
    <alternativeName>
        <fullName evidence="12">Seryl-tRNA(Ser/Sec) synthetase</fullName>
    </alternativeName>
</protein>
<evidence type="ECO:0000256" key="11">
    <source>
        <dbReference type="ARBA" id="ARBA00048823"/>
    </source>
</evidence>
<dbReference type="NCBIfam" id="TIGR00414">
    <property type="entry name" value="serS"/>
    <property type="match status" value="1"/>
</dbReference>
<evidence type="ECO:0000313" key="15">
    <source>
        <dbReference type="EMBL" id="UFZ05909.1"/>
    </source>
</evidence>
<dbReference type="PANTHER" id="PTHR43697">
    <property type="entry name" value="SERYL-TRNA SYNTHETASE"/>
    <property type="match status" value="1"/>
</dbReference>
<dbReference type="Gene3D" id="1.10.287.40">
    <property type="entry name" value="Serine-tRNA synthetase, tRNA binding domain"/>
    <property type="match status" value="1"/>
</dbReference>
<comment type="pathway">
    <text evidence="2 12">Aminoacyl-tRNA biosynthesis; selenocysteinyl-tRNA(Sec) biosynthesis; L-seryl-tRNA(Sec) from L-serine and tRNA(Sec): step 1/1.</text>
</comment>
<dbReference type="RefSeq" id="WP_231324471.1">
    <property type="nucleotide sequence ID" value="NZ_CP088156.1"/>
</dbReference>
<evidence type="ECO:0000313" key="16">
    <source>
        <dbReference type="Proteomes" id="UP001431010"/>
    </source>
</evidence>
<comment type="domain">
    <text evidence="12">Consists of two distinct domains, a catalytic core and a N-terminal extension that is involved in tRNA binding.</text>
</comment>
<evidence type="ECO:0000256" key="1">
    <source>
        <dbReference type="ARBA" id="ARBA00004496"/>
    </source>
</evidence>
<dbReference type="InterPro" id="IPR042103">
    <property type="entry name" value="SerRS_1_N_sf"/>
</dbReference>
<comment type="catalytic activity">
    <reaction evidence="11 12">
        <text>tRNA(Ser) + L-serine + ATP = L-seryl-tRNA(Ser) + AMP + diphosphate + H(+)</text>
        <dbReference type="Rhea" id="RHEA:12292"/>
        <dbReference type="Rhea" id="RHEA-COMP:9669"/>
        <dbReference type="Rhea" id="RHEA-COMP:9703"/>
        <dbReference type="ChEBI" id="CHEBI:15378"/>
        <dbReference type="ChEBI" id="CHEBI:30616"/>
        <dbReference type="ChEBI" id="CHEBI:33019"/>
        <dbReference type="ChEBI" id="CHEBI:33384"/>
        <dbReference type="ChEBI" id="CHEBI:78442"/>
        <dbReference type="ChEBI" id="CHEBI:78533"/>
        <dbReference type="ChEBI" id="CHEBI:456215"/>
        <dbReference type="EC" id="6.1.1.11"/>
    </reaction>
</comment>
<dbReference type="SUPFAM" id="SSF55681">
    <property type="entry name" value="Class II aaRS and biotin synthetases"/>
    <property type="match status" value="1"/>
</dbReference>
<dbReference type="SUPFAM" id="SSF46589">
    <property type="entry name" value="tRNA-binding arm"/>
    <property type="match status" value="1"/>
</dbReference>
<evidence type="ECO:0000259" key="14">
    <source>
        <dbReference type="PROSITE" id="PS50862"/>
    </source>
</evidence>
<feature type="binding site" evidence="12">
    <location>
        <position position="299"/>
    </location>
    <ligand>
        <name>L-serine</name>
        <dbReference type="ChEBI" id="CHEBI:33384"/>
    </ligand>
</feature>
<comment type="subcellular location">
    <subcellularLocation>
        <location evidence="1 12">Cytoplasm</location>
    </subcellularLocation>
</comment>
<dbReference type="EC" id="6.1.1.11" evidence="12"/>
<accession>A0ABY3RGX2</accession>
<dbReference type="PROSITE" id="PS50862">
    <property type="entry name" value="AA_TRNA_LIGASE_II"/>
    <property type="match status" value="1"/>
</dbReference>
<reference evidence="15" key="1">
    <citation type="journal article" date="2024" name="Antonie Van Leeuwenhoek">
        <title>Bradyrhizobium ontarionense sp. nov., a novel bacterial symbiont isolated from Aeschynomene indica (Indian jointvetch), harbours photosynthesis, nitrogen fixation and nitrous oxide (N2O) reductase genes.</title>
        <authorList>
            <person name="Bromfield E.S.P."/>
            <person name="Cloutier S."/>
        </authorList>
    </citation>
    <scope>NUCLEOTIDE SEQUENCE</scope>
    <source>
        <strain evidence="15">A19</strain>
    </source>
</reference>
<organism evidence="15 16">
    <name type="scientific">Bradyrhizobium ontarionense</name>
    <dbReference type="NCBI Taxonomy" id="2898149"/>
    <lineage>
        <taxon>Bacteria</taxon>
        <taxon>Pseudomonadati</taxon>
        <taxon>Pseudomonadota</taxon>
        <taxon>Alphaproteobacteria</taxon>
        <taxon>Hyphomicrobiales</taxon>
        <taxon>Nitrobacteraceae</taxon>
        <taxon>Bradyrhizobium</taxon>
    </lineage>
</organism>